<dbReference type="RefSeq" id="WP_211318225.1">
    <property type="nucleotide sequence ID" value="NZ_FXYH01000007.1"/>
</dbReference>
<evidence type="ECO:0000256" key="6">
    <source>
        <dbReference type="SAM" id="SignalP"/>
    </source>
</evidence>
<sequence>MTLIRMLAATLAFSIPALPAYAGNITHELGTTKVPDSPQRIVVLEFSFIDALASVGVAPVGVADDNKRDRVIPAYTDKIGNDWVSVGTRKAPSLELIASLAPDLIIADKKRHAAAFDQLSEIAPTIVLDSLAGDYHASVEQMAIIGDAIGKSDEMNARVEAHKKTMAVYSAQITPLTKGVSAQFGVTNAKGLWLHAPVSYNGSLLEMFGFDSNMMPKDGGVYEKIYVPTTLEQLSEVNPDILIFGAYTDPSFVDGLAEDSLFKNLTAVQSGRVFNVTAHNWSRLRGMLAAELTAKDILDIMGQSE</sequence>
<evidence type="ECO:0000313" key="8">
    <source>
        <dbReference type="EMBL" id="SMX41242.1"/>
    </source>
</evidence>
<keyword evidence="5 6" id="KW-0732">Signal</keyword>
<dbReference type="InterPro" id="IPR002491">
    <property type="entry name" value="ABC_transptr_periplasmic_BD"/>
</dbReference>
<dbReference type="GO" id="GO:0030288">
    <property type="term" value="C:outer membrane-bounded periplasmic space"/>
    <property type="evidence" value="ECO:0007669"/>
    <property type="project" value="TreeGrafter"/>
</dbReference>
<evidence type="ECO:0000256" key="2">
    <source>
        <dbReference type="ARBA" id="ARBA00008814"/>
    </source>
</evidence>
<name>A0A238KGM5_9RHOB</name>
<dbReference type="SUPFAM" id="SSF53807">
    <property type="entry name" value="Helical backbone' metal receptor"/>
    <property type="match status" value="1"/>
</dbReference>
<evidence type="ECO:0000259" key="7">
    <source>
        <dbReference type="PROSITE" id="PS50983"/>
    </source>
</evidence>
<reference evidence="8 9" key="1">
    <citation type="submission" date="2017-05" db="EMBL/GenBank/DDBJ databases">
        <authorList>
            <person name="Song R."/>
            <person name="Chenine A.L."/>
            <person name="Ruprecht R.M."/>
        </authorList>
    </citation>
    <scope>NUCLEOTIDE SEQUENCE [LARGE SCALE GENOMIC DNA]</scope>
    <source>
        <strain evidence="8 9">CECT 8663</strain>
    </source>
</reference>
<comment type="subcellular location">
    <subcellularLocation>
        <location evidence="1">Cell envelope</location>
    </subcellularLocation>
</comment>
<feature type="domain" description="Fe/B12 periplasmic-binding" evidence="7">
    <location>
        <begin position="40"/>
        <end position="305"/>
    </location>
</feature>
<keyword evidence="4" id="KW-0410">Iron transport</keyword>
<protein>
    <submittedName>
        <fullName evidence="8">Fe(3+)-citrate-binding protein YfmC</fullName>
    </submittedName>
</protein>
<keyword evidence="9" id="KW-1185">Reference proteome</keyword>
<evidence type="ECO:0000256" key="3">
    <source>
        <dbReference type="ARBA" id="ARBA00022448"/>
    </source>
</evidence>
<feature type="signal peptide" evidence="6">
    <location>
        <begin position="1"/>
        <end position="22"/>
    </location>
</feature>
<feature type="chain" id="PRO_5012376021" evidence="6">
    <location>
        <begin position="23"/>
        <end position="305"/>
    </location>
</feature>
<evidence type="ECO:0000313" key="9">
    <source>
        <dbReference type="Proteomes" id="UP000220836"/>
    </source>
</evidence>
<dbReference type="Gene3D" id="3.40.50.1980">
    <property type="entry name" value="Nitrogenase molybdenum iron protein domain"/>
    <property type="match status" value="2"/>
</dbReference>
<dbReference type="NCBIfam" id="NF008501">
    <property type="entry name" value="PRK11411.1"/>
    <property type="match status" value="1"/>
</dbReference>
<organism evidence="8 9">
    <name type="scientific">Pelagimonas varians</name>
    <dbReference type="NCBI Taxonomy" id="696760"/>
    <lineage>
        <taxon>Bacteria</taxon>
        <taxon>Pseudomonadati</taxon>
        <taxon>Pseudomonadota</taxon>
        <taxon>Alphaproteobacteria</taxon>
        <taxon>Rhodobacterales</taxon>
        <taxon>Roseobacteraceae</taxon>
        <taxon>Pelagimonas</taxon>
    </lineage>
</organism>
<keyword evidence="3" id="KW-0813">Transport</keyword>
<dbReference type="CDD" id="cd01146">
    <property type="entry name" value="FhuD"/>
    <property type="match status" value="1"/>
</dbReference>
<keyword evidence="4" id="KW-0408">Iron</keyword>
<proteinExistence type="inferred from homology"/>
<dbReference type="PROSITE" id="PS50983">
    <property type="entry name" value="FE_B12_PBP"/>
    <property type="match status" value="1"/>
</dbReference>
<dbReference type="InterPro" id="IPR051313">
    <property type="entry name" value="Bact_iron-sidero_bind"/>
</dbReference>
<evidence type="ECO:0000256" key="4">
    <source>
        <dbReference type="ARBA" id="ARBA00022496"/>
    </source>
</evidence>
<dbReference type="GO" id="GO:1901678">
    <property type="term" value="P:iron coordination entity transport"/>
    <property type="evidence" value="ECO:0007669"/>
    <property type="project" value="UniProtKB-ARBA"/>
</dbReference>
<evidence type="ECO:0000256" key="1">
    <source>
        <dbReference type="ARBA" id="ARBA00004196"/>
    </source>
</evidence>
<dbReference type="EMBL" id="FXYH01000007">
    <property type="protein sequence ID" value="SMX41242.1"/>
    <property type="molecule type" value="Genomic_DNA"/>
</dbReference>
<dbReference type="AlphaFoldDB" id="A0A238KGM5"/>
<dbReference type="Proteomes" id="UP000220836">
    <property type="component" value="Unassembled WGS sequence"/>
</dbReference>
<accession>A0A238KGM5</accession>
<gene>
    <name evidence="8" type="primary">yfmC</name>
    <name evidence="8" type="ORF">PEV8663_02215</name>
</gene>
<evidence type="ECO:0000256" key="5">
    <source>
        <dbReference type="ARBA" id="ARBA00022729"/>
    </source>
</evidence>
<dbReference type="PANTHER" id="PTHR30532:SF29">
    <property type="entry name" value="FE(3+) DICITRATE-BINDING PERIPLASMIC PROTEIN"/>
    <property type="match status" value="1"/>
</dbReference>
<keyword evidence="4" id="KW-0406">Ion transport</keyword>
<dbReference type="Pfam" id="PF01497">
    <property type="entry name" value="Peripla_BP_2"/>
    <property type="match status" value="1"/>
</dbReference>
<comment type="similarity">
    <text evidence="2">Belongs to the bacterial solute-binding protein 8 family.</text>
</comment>
<dbReference type="PANTHER" id="PTHR30532">
    <property type="entry name" value="IRON III DICITRATE-BINDING PERIPLASMIC PROTEIN"/>
    <property type="match status" value="1"/>
</dbReference>